<evidence type="ECO:0000313" key="9">
    <source>
        <dbReference type="Proteomes" id="UP000694843"/>
    </source>
</evidence>
<evidence type="ECO:0000259" key="8">
    <source>
        <dbReference type="PROSITE" id="PS50039"/>
    </source>
</evidence>
<keyword evidence="9" id="KW-1185">Reference proteome</keyword>
<feature type="compositionally biased region" description="Basic and acidic residues" evidence="7">
    <location>
        <begin position="216"/>
        <end position="236"/>
    </location>
</feature>
<proteinExistence type="predicted"/>
<dbReference type="InterPro" id="IPR018122">
    <property type="entry name" value="TF_fork_head_CS_1"/>
</dbReference>
<dbReference type="KEGG" id="hazt:108681379"/>
<dbReference type="InterPro" id="IPR047119">
    <property type="entry name" value="FOXN2/3-like"/>
</dbReference>
<comment type="subcellular location">
    <subcellularLocation>
        <location evidence="1 6">Nucleus</location>
    </subcellularLocation>
</comment>
<dbReference type="Proteomes" id="UP000694843">
    <property type="component" value="Unplaced"/>
</dbReference>
<dbReference type="OrthoDB" id="6355246at2759"/>
<dbReference type="Gene3D" id="1.10.10.10">
    <property type="entry name" value="Winged helix-like DNA-binding domain superfamily/Winged helix DNA-binding domain"/>
    <property type="match status" value="1"/>
</dbReference>
<dbReference type="PRINTS" id="PR00053">
    <property type="entry name" value="FORKHEAD"/>
</dbReference>
<dbReference type="GO" id="GO:0003700">
    <property type="term" value="F:DNA-binding transcription factor activity"/>
    <property type="evidence" value="ECO:0007669"/>
    <property type="project" value="InterPro"/>
</dbReference>
<dbReference type="PANTHER" id="PTHR13962">
    <property type="entry name" value="FORKHEAD BOX PROTEIN N3-LIKE PROTEIN-RELATED"/>
    <property type="match status" value="1"/>
</dbReference>
<feature type="compositionally biased region" description="Basic residues" evidence="7">
    <location>
        <begin position="1328"/>
        <end position="1340"/>
    </location>
</feature>
<dbReference type="SMART" id="SM00339">
    <property type="entry name" value="FH"/>
    <property type="match status" value="1"/>
</dbReference>
<feature type="compositionally biased region" description="Polar residues" evidence="7">
    <location>
        <begin position="522"/>
        <end position="536"/>
    </location>
</feature>
<sequence>MSDKCMNDISNNCINNEYMSINHSNNISHNINMISCDEIYRKNSTVSDDIIMSNNNNNNIGISNNNVSVSDNDMKNKSSLIDHSSICQSKSSTIKRISMSESNVASESNISTNKSNISMIKSNTSTNKSSISTNKSNTSTNKSNISTNKSNISTNKSLITMDVARSSTTKTYGKQTSPKSASATSPVISGNWASAVNCSTTISSTDNSLHNISEKAQELSVPSEHHNNGVKIERRSPKPSSESSSSCLSHWEATGATVTATIKTEVETNDIVGISATAAGTDDTIAGISRAYQAPMVRVRTYAIKPDLVSNLPMIRASVVRTTNPLRTGPVFSSKLIRTSPDKTSQSIRTVAVSNSQLVRAAGVSEETHKPLILSTLPSISTTVKMSHANRLNEESCSKVLSVTAGETTFPSCVTVPGATVTTALYETGSNTAIVDDGSGTTMLVAGAEVVRSSVVSYATPILRHVCLHTEPPAVTLAQRATSRRDTHAPSTRDSPSICVKDEHLSTSRSSDSSSPERSKDNNFPLQSTDKLSLQSKDNKLPRLSNDNLPPTHWNDSNNNSETGNEPLRAAELSGGQRPNRRSSDSGAAPDVPRPDSRTVPDVPRPDSRTVPDVPRPDDELTSLSWLQDCNLLRGTALSPVKLSSSKSICPGPASPDPDVAAMNLYRGLPERHPPAPRQVKAESPTSDYGDETYDAGDPLETEGYSVGPSRPKSLLTSSQQTNGCAKPPYSFSCLIFMAIEDSEEKALPVKSIYAWVQHHFPYFRTAPAGWKNSVRHNLSLNKCFSKVDKSPALGKGSLWMVDPTHRPNLLQSLSKVPSQPPGGSDKVFMLSTRPAVAPRNRNQESVNRISIGSAMPRPLPQASYLPSVGGNGPGPKIKPFNGTSQPTSSSGQSYDQNVPVSCTGSSLFAKSLHQRNPVASELPRDMHNSSPGLMSTTNSPDPTLFPFLARRLGGIGHQPSAPSDRDSYSPLDINLEKLEGLESLQGVGIEDVDAAQAMLTLKHGHRAMAPLQGALMSLREGVARRQEDGVGRHKKRPEAAHVAATDALPEKLTSSGGFGSSLVSSSPTSSSFSSPCSSTPPTPPRGSSTGRARGRARMAPLLKGTDAGSPTSSVDEAFSDGSFESDAGEVGHHSPSDFQQMVDGADALLNFAARATTLMPQLLMGRVADDRSPLPVLRTPVMSRPDSAGTVDSPKSRSRDTHFLKQGSERLFSPIHNTHTGPNDDDYLFCSETLEPLHKKGRFESQEGGSPMASPTSVSRFDDGRDVKVEFGGSAPDRPEAESAYRRHPSHLKGSFAPRSSALLKNVSPKSGSVNKPVKNQIMSKLSKPKRNPVTKISR</sequence>
<dbReference type="GO" id="GO:0000987">
    <property type="term" value="F:cis-regulatory region sequence-specific DNA binding"/>
    <property type="evidence" value="ECO:0007669"/>
    <property type="project" value="TreeGrafter"/>
</dbReference>
<dbReference type="PROSITE" id="PS50039">
    <property type="entry name" value="FORK_HEAD_3"/>
    <property type="match status" value="1"/>
</dbReference>
<evidence type="ECO:0000256" key="5">
    <source>
        <dbReference type="ARBA" id="ARBA00023242"/>
    </source>
</evidence>
<evidence type="ECO:0000256" key="6">
    <source>
        <dbReference type="PROSITE-ProRule" id="PRU00089"/>
    </source>
</evidence>
<reference evidence="10" key="1">
    <citation type="submission" date="2025-08" db="UniProtKB">
        <authorList>
            <consortium name="RefSeq"/>
        </authorList>
    </citation>
    <scope>IDENTIFICATION</scope>
    <source>
        <tissue evidence="10">Whole organism</tissue>
    </source>
</reference>
<feature type="compositionally biased region" description="Low complexity" evidence="7">
    <location>
        <begin position="883"/>
        <end position="894"/>
    </location>
</feature>
<feature type="region of interest" description="Disordered" evidence="7">
    <location>
        <begin position="921"/>
        <end position="941"/>
    </location>
</feature>
<dbReference type="PROSITE" id="PS00658">
    <property type="entry name" value="FORK_HEAD_2"/>
    <property type="match status" value="1"/>
</dbReference>
<keyword evidence="2" id="KW-0805">Transcription regulation</keyword>
<evidence type="ECO:0000256" key="3">
    <source>
        <dbReference type="ARBA" id="ARBA00023125"/>
    </source>
</evidence>
<evidence type="ECO:0000256" key="1">
    <source>
        <dbReference type="ARBA" id="ARBA00004123"/>
    </source>
</evidence>
<name>A0A979FME2_HYAAZ</name>
<dbReference type="InterPro" id="IPR030456">
    <property type="entry name" value="TF_fork_head_CS_2"/>
</dbReference>
<dbReference type="PANTHER" id="PTHR13962:SF22">
    <property type="entry name" value="FORKHEAD BOX PROTEIN N3-LIKE PROTEIN"/>
    <property type="match status" value="1"/>
</dbReference>
<evidence type="ECO:0000256" key="7">
    <source>
        <dbReference type="SAM" id="MobiDB-lite"/>
    </source>
</evidence>
<keyword evidence="4" id="KW-0804">Transcription</keyword>
<feature type="region of interest" description="Disordered" evidence="7">
    <location>
        <begin position="116"/>
        <end position="153"/>
    </location>
</feature>
<feature type="domain" description="Fork-head" evidence="8">
    <location>
        <begin position="727"/>
        <end position="813"/>
    </location>
</feature>
<feature type="region of interest" description="Disordered" evidence="7">
    <location>
        <begin position="853"/>
        <end position="899"/>
    </location>
</feature>
<feature type="compositionally biased region" description="Basic and acidic residues" evidence="7">
    <location>
        <begin position="593"/>
        <end position="619"/>
    </location>
</feature>
<evidence type="ECO:0000313" key="10">
    <source>
        <dbReference type="RefSeq" id="XP_047737365.1"/>
    </source>
</evidence>
<feature type="compositionally biased region" description="Low complexity" evidence="7">
    <location>
        <begin position="1061"/>
        <end position="1078"/>
    </location>
</feature>
<organism evidence="9 10">
    <name type="scientific">Hyalella azteca</name>
    <name type="common">Amphipod</name>
    <dbReference type="NCBI Taxonomy" id="294128"/>
    <lineage>
        <taxon>Eukaryota</taxon>
        <taxon>Metazoa</taxon>
        <taxon>Ecdysozoa</taxon>
        <taxon>Arthropoda</taxon>
        <taxon>Crustacea</taxon>
        <taxon>Multicrustacea</taxon>
        <taxon>Malacostraca</taxon>
        <taxon>Eumalacostraca</taxon>
        <taxon>Peracarida</taxon>
        <taxon>Amphipoda</taxon>
        <taxon>Senticaudata</taxon>
        <taxon>Talitrida</taxon>
        <taxon>Talitroidea</taxon>
        <taxon>Hyalellidae</taxon>
        <taxon>Hyalella</taxon>
    </lineage>
</organism>
<feature type="region of interest" description="Disordered" evidence="7">
    <location>
        <begin position="216"/>
        <end position="249"/>
    </location>
</feature>
<dbReference type="PROSITE" id="PS00657">
    <property type="entry name" value="FORK_HEAD_1"/>
    <property type="match status" value="1"/>
</dbReference>
<keyword evidence="5 6" id="KW-0539">Nucleus</keyword>
<accession>A0A979FME2</accession>
<feature type="region of interest" description="Disordered" evidence="7">
    <location>
        <begin position="1026"/>
        <end position="1136"/>
    </location>
</feature>
<feature type="compositionally biased region" description="Polar residues" evidence="7">
    <location>
        <begin position="929"/>
        <end position="941"/>
    </location>
</feature>
<dbReference type="InterPro" id="IPR036388">
    <property type="entry name" value="WH-like_DNA-bd_sf"/>
</dbReference>
<feature type="region of interest" description="Disordered" evidence="7">
    <location>
        <begin position="478"/>
        <end position="621"/>
    </location>
</feature>
<dbReference type="RefSeq" id="XP_047737365.1">
    <property type="nucleotide sequence ID" value="XM_047881409.1"/>
</dbReference>
<dbReference type="InterPro" id="IPR001766">
    <property type="entry name" value="Fork_head_dom"/>
</dbReference>
<evidence type="ECO:0000256" key="4">
    <source>
        <dbReference type="ARBA" id="ARBA00023163"/>
    </source>
</evidence>
<feature type="compositionally biased region" description="Polar residues" evidence="7">
    <location>
        <begin position="545"/>
        <end position="564"/>
    </location>
</feature>
<feature type="compositionally biased region" description="Low complexity" evidence="7">
    <location>
        <begin position="120"/>
        <end position="153"/>
    </location>
</feature>
<dbReference type="SUPFAM" id="SSF46785">
    <property type="entry name" value="Winged helix' DNA-binding domain"/>
    <property type="match status" value="1"/>
</dbReference>
<feature type="region of interest" description="Disordered" evidence="7">
    <location>
        <begin position="668"/>
        <end position="720"/>
    </location>
</feature>
<dbReference type="GO" id="GO:0005634">
    <property type="term" value="C:nucleus"/>
    <property type="evidence" value="ECO:0007669"/>
    <property type="project" value="UniProtKB-SubCell"/>
</dbReference>
<feature type="compositionally biased region" description="Basic and acidic residues" evidence="7">
    <location>
        <begin position="1261"/>
        <end position="1270"/>
    </location>
</feature>
<feature type="region of interest" description="Disordered" evidence="7">
    <location>
        <begin position="1242"/>
        <end position="1340"/>
    </location>
</feature>
<gene>
    <name evidence="10" type="primary">LOC108681379</name>
</gene>
<protein>
    <submittedName>
        <fullName evidence="10">Uncharacterized protein LOC108681379</fullName>
    </submittedName>
</protein>
<dbReference type="Pfam" id="PF00250">
    <property type="entry name" value="Forkhead"/>
    <property type="match status" value="1"/>
</dbReference>
<feature type="compositionally biased region" description="Acidic residues" evidence="7">
    <location>
        <begin position="689"/>
        <end position="701"/>
    </location>
</feature>
<keyword evidence="3 6" id="KW-0238">DNA-binding</keyword>
<feature type="DNA-binding region" description="Fork-head" evidence="6">
    <location>
        <begin position="727"/>
        <end position="813"/>
    </location>
</feature>
<feature type="region of interest" description="Disordered" evidence="7">
    <location>
        <begin position="1177"/>
        <end position="1202"/>
    </location>
</feature>
<dbReference type="InterPro" id="IPR036390">
    <property type="entry name" value="WH_DNA-bd_sf"/>
</dbReference>
<dbReference type="GeneID" id="108681379"/>
<evidence type="ECO:0000256" key="2">
    <source>
        <dbReference type="ARBA" id="ARBA00023015"/>
    </source>
</evidence>